<evidence type="ECO:0000313" key="3">
    <source>
        <dbReference type="Proteomes" id="UP001320245"/>
    </source>
</evidence>
<protein>
    <submittedName>
        <fullName evidence="2">Uncharacterized protein</fullName>
    </submittedName>
</protein>
<feature type="compositionally biased region" description="Basic and acidic residues" evidence="1">
    <location>
        <begin position="146"/>
        <end position="158"/>
    </location>
</feature>
<reference evidence="2 3" key="1">
    <citation type="journal article" date="2023" name="PLoS ONE">
        <title>Cytospora paraplurivora sp. nov. isolated from orchards with fruit tree decline syndrome in Ontario, Canada.</title>
        <authorList>
            <person name="Ilyukhin E."/>
            <person name="Nguyen H.D.T."/>
            <person name="Castle A.J."/>
            <person name="Ellouze W."/>
        </authorList>
    </citation>
    <scope>NUCLEOTIDE SEQUENCE [LARGE SCALE GENOMIC DNA]</scope>
    <source>
        <strain evidence="2 3">FDS-564</strain>
    </source>
</reference>
<evidence type="ECO:0000256" key="1">
    <source>
        <dbReference type="SAM" id="MobiDB-lite"/>
    </source>
</evidence>
<accession>A0AAN9U4E5</accession>
<proteinExistence type="predicted"/>
<evidence type="ECO:0000313" key="2">
    <source>
        <dbReference type="EMBL" id="KAK7738472.1"/>
    </source>
</evidence>
<organism evidence="2 3">
    <name type="scientific">Cytospora paraplurivora</name>
    <dbReference type="NCBI Taxonomy" id="2898453"/>
    <lineage>
        <taxon>Eukaryota</taxon>
        <taxon>Fungi</taxon>
        <taxon>Dikarya</taxon>
        <taxon>Ascomycota</taxon>
        <taxon>Pezizomycotina</taxon>
        <taxon>Sordariomycetes</taxon>
        <taxon>Sordariomycetidae</taxon>
        <taxon>Diaporthales</taxon>
        <taxon>Cytosporaceae</taxon>
        <taxon>Cytospora</taxon>
    </lineage>
</organism>
<sequence length="158" mass="17442">MPARKSVAAAAAVDSSDEDEINVNKVVETKTELDKIRKERDKKRAQLQAGLDKKLDDLRARTRQSVAVHIQELRDTHQQRVDHLLQAIEARDNILRAISEKLAEAQDAGDTLASYLDSAYEHRVKRAESFAAMSAAAGGSQMGGGRHQDNKKARVEAV</sequence>
<name>A0AAN9U4E5_9PEZI</name>
<dbReference type="AlphaFoldDB" id="A0AAN9U4E5"/>
<keyword evidence="3" id="KW-1185">Reference proteome</keyword>
<gene>
    <name evidence="2" type="ORF">SLS53_005991</name>
</gene>
<comment type="caution">
    <text evidence="2">The sequence shown here is derived from an EMBL/GenBank/DDBJ whole genome shotgun (WGS) entry which is preliminary data.</text>
</comment>
<dbReference type="EMBL" id="JAJSPL020000025">
    <property type="protein sequence ID" value="KAK7738472.1"/>
    <property type="molecule type" value="Genomic_DNA"/>
</dbReference>
<feature type="region of interest" description="Disordered" evidence="1">
    <location>
        <begin position="137"/>
        <end position="158"/>
    </location>
</feature>
<dbReference type="Proteomes" id="UP001320245">
    <property type="component" value="Unassembled WGS sequence"/>
</dbReference>